<feature type="compositionally biased region" description="Basic and acidic residues" evidence="1">
    <location>
        <begin position="253"/>
        <end position="276"/>
    </location>
</feature>
<reference evidence="2 3" key="2">
    <citation type="submission" date="2020-07" db="EMBL/GenBank/DDBJ databases">
        <title>Genome of starter culture bacteria Kocuria salsicia reveals its technological properties and safety for usage in meat industry.</title>
        <authorList>
            <person name="Michael M."/>
            <person name="Konstantin K."/>
            <person name="Evgenii K."/>
            <person name="Galina S."/>
            <person name="Oksana K."/>
            <person name="Andrei L."/>
        </authorList>
    </citation>
    <scope>NUCLEOTIDE SEQUENCE [LARGE SCALE GENOMIC DNA]</scope>
    <source>
        <strain evidence="2 3">80</strain>
    </source>
</reference>
<evidence type="ECO:0000313" key="2">
    <source>
        <dbReference type="EMBL" id="QMS55459.1"/>
    </source>
</evidence>
<evidence type="ECO:0008006" key="4">
    <source>
        <dbReference type="Google" id="ProtNLM"/>
    </source>
</evidence>
<gene>
    <name evidence="2" type="ORF">CIB50_0000143</name>
</gene>
<reference evidence="3" key="1">
    <citation type="submission" date="2017-08" db="EMBL/GenBank/DDBJ databases">
        <title>Draft Genome Sequence of Kocuria varians 80.</title>
        <authorList>
            <person name="Minaev M."/>
            <person name="Kurbakov K.A."/>
            <person name="Solodovnikova G.I."/>
            <person name="Kuznetsova O.A."/>
            <person name="Lisitsyn A.B."/>
        </authorList>
    </citation>
    <scope>NUCLEOTIDE SEQUENCE [LARGE SCALE GENOMIC DNA]</scope>
    <source>
        <strain evidence="3">80</strain>
    </source>
</reference>
<evidence type="ECO:0000256" key="1">
    <source>
        <dbReference type="SAM" id="MobiDB-lite"/>
    </source>
</evidence>
<name>A0A7D7PZB7_KOCVA</name>
<dbReference type="AlphaFoldDB" id="A0A7D7PZB7"/>
<feature type="region of interest" description="Disordered" evidence="1">
    <location>
        <begin position="253"/>
        <end position="526"/>
    </location>
</feature>
<evidence type="ECO:0000313" key="3">
    <source>
        <dbReference type="Proteomes" id="UP000216825"/>
    </source>
</evidence>
<protein>
    <recommendedName>
        <fullName evidence="4">Hydrolase</fullName>
    </recommendedName>
</protein>
<feature type="compositionally biased region" description="Basic and acidic residues" evidence="1">
    <location>
        <begin position="407"/>
        <end position="481"/>
    </location>
</feature>
<feature type="compositionally biased region" description="Acidic residues" evidence="1">
    <location>
        <begin position="303"/>
        <end position="316"/>
    </location>
</feature>
<accession>A0A7D7PZB7</accession>
<sequence length="526" mass="57890">MTKTLQELIDASIFISTEYQAVLAELSQGADWDVDFSAPSFTLQTTPPVTLTPYLLGTESAARGSFVWSWRELGHFNPRVVSAAVQAEQAGERHEVGELTTDELPLQEGLARRLTLAAKAVTGLYAHYPARAGGNITAWLLLDGPEFELPRLTEQRMMQVIGESLTTDTAVDHNLAVASYAKLRGAHVEWDTDATCVVTVHDGAQRFWFDDHQITGVEPAEPSVGEDELRELERQAATHREALLEDRRAAERRAEQLGQEQREADAERKRREREEAAAAASTPAPSAVAGQDAEEQPLPSELAPEEIEAPEPEQPADDVAVPASQLHEADQPFDQEPTHEPAAPGRVETRVLPGPQGEHATAGPAASPHPDTTAMSRIPDPDFAAGQPASQDPERVESQRTESQGVEAERLESERFGTARDEDRVEREVVVEQETVVREDARAPERDRTRAAGERLGRGERGVREDRFAREEREEVVERETVAGPGAPDDDLSAPAVVDGEEVETNEQTERKGKKKRGFLSRFFDL</sequence>
<organism evidence="2 3">
    <name type="scientific">Kocuria varians</name>
    <name type="common">Micrococcus varians</name>
    <dbReference type="NCBI Taxonomy" id="1272"/>
    <lineage>
        <taxon>Bacteria</taxon>
        <taxon>Bacillati</taxon>
        <taxon>Actinomycetota</taxon>
        <taxon>Actinomycetes</taxon>
        <taxon>Micrococcales</taxon>
        <taxon>Micrococcaceae</taxon>
        <taxon>Kocuria</taxon>
    </lineage>
</organism>
<dbReference type="KEGG" id="kvr:CIB50_0000143"/>
<dbReference type="EMBL" id="CP059343">
    <property type="protein sequence ID" value="QMS55459.1"/>
    <property type="molecule type" value="Genomic_DNA"/>
</dbReference>
<dbReference type="InterPro" id="IPR049249">
    <property type="entry name" value="DUF6882"/>
</dbReference>
<dbReference type="Pfam" id="PF21813">
    <property type="entry name" value="DUF6882"/>
    <property type="match status" value="1"/>
</dbReference>
<keyword evidence="3" id="KW-1185">Reference proteome</keyword>
<proteinExistence type="predicted"/>
<dbReference type="Proteomes" id="UP000216825">
    <property type="component" value="Chromosome"/>
</dbReference>
<dbReference type="RefSeq" id="WP_094394984.1">
    <property type="nucleotide sequence ID" value="NZ_CP059343.1"/>
</dbReference>